<dbReference type="PANTHER" id="PTHR33055">
    <property type="entry name" value="TRANSPOSASE FOR INSERTION SEQUENCE ELEMENT IS1111A"/>
    <property type="match status" value="1"/>
</dbReference>
<name>A0A4Y4B9F6_MICMQ</name>
<dbReference type="GO" id="GO:0003677">
    <property type="term" value="F:DNA binding"/>
    <property type="evidence" value="ECO:0007669"/>
    <property type="project" value="InterPro"/>
</dbReference>
<reference evidence="3 4" key="1">
    <citation type="submission" date="2019-06" db="EMBL/GenBank/DDBJ databases">
        <title>Whole genome shotgun sequence of Microbacterium liquefaciens NBRC 15037.</title>
        <authorList>
            <person name="Hosoyama A."/>
            <person name="Uohara A."/>
            <person name="Ohji S."/>
            <person name="Ichikawa N."/>
        </authorList>
    </citation>
    <scope>NUCLEOTIDE SEQUENCE [LARGE SCALE GENOMIC DNA]</scope>
    <source>
        <strain evidence="3 4">NBRC 15037</strain>
    </source>
</reference>
<evidence type="ECO:0000259" key="1">
    <source>
        <dbReference type="Pfam" id="PF01548"/>
    </source>
</evidence>
<dbReference type="EMBL" id="BJNQ01000055">
    <property type="protein sequence ID" value="GEC77118.1"/>
    <property type="molecule type" value="Genomic_DNA"/>
</dbReference>
<dbReference type="NCBIfam" id="NF033542">
    <property type="entry name" value="transpos_IS110"/>
    <property type="match status" value="1"/>
</dbReference>
<feature type="domain" description="Transposase IS110-like N-terminal" evidence="1">
    <location>
        <begin position="12"/>
        <end position="164"/>
    </location>
</feature>
<dbReference type="Proteomes" id="UP000317410">
    <property type="component" value="Unassembled WGS sequence"/>
</dbReference>
<dbReference type="Pfam" id="PF02371">
    <property type="entry name" value="Transposase_20"/>
    <property type="match status" value="1"/>
</dbReference>
<feature type="domain" description="Transposase IS116/IS110/IS902 C-terminal" evidence="2">
    <location>
        <begin position="235"/>
        <end position="317"/>
    </location>
</feature>
<dbReference type="PANTHER" id="PTHR33055:SF16">
    <property type="entry name" value="TRANSPOSASE FOR INSERTION SEQUENCE ELEMENT IS1547"/>
    <property type="match status" value="1"/>
</dbReference>
<protein>
    <submittedName>
        <fullName evidence="3">IS110 family transposase</fullName>
    </submittedName>
</protein>
<dbReference type="GO" id="GO:0004803">
    <property type="term" value="F:transposase activity"/>
    <property type="evidence" value="ECO:0007669"/>
    <property type="project" value="InterPro"/>
</dbReference>
<evidence type="ECO:0000259" key="2">
    <source>
        <dbReference type="Pfam" id="PF02371"/>
    </source>
</evidence>
<dbReference type="GO" id="GO:0006313">
    <property type="term" value="P:DNA transposition"/>
    <property type="evidence" value="ECO:0007669"/>
    <property type="project" value="InterPro"/>
</dbReference>
<dbReference type="Pfam" id="PF01548">
    <property type="entry name" value="DEDD_Tnp_IS110"/>
    <property type="match status" value="1"/>
</dbReference>
<accession>A0A4Y4B9F6</accession>
<sequence>MTIVAHAHPFVIGVDTHAKTHALSILATPSGEIIEEATFPTTRSGLARAVAWAGRRTGGDLAVLWVIECAATYGAQLARAVADTGYTAVEAARMNAKANRGIGKSDQLDARRIAAAVLPLEVDRMRQLRSDDAVRAGLRVLVTARELMTGERTANVNALLALLRMVDLGIDARKPLTRTQIGEVSHWRVRHEEVGIATARNEAVRLARRITALDSELAENIAATTALLAQSPAKVLLEKIGIGPVTAAVAMAAWSHDGRVRDEAAFASLAGVSPIPASSGNTVRHRLNRGGDRRLNRALHMAVVTRMAYDPTTRAYAERRTAEGLSKKEIRRVLKRYLARQIYRTLTAESRAAIAVPESAPSPA</sequence>
<dbReference type="InterPro" id="IPR047650">
    <property type="entry name" value="Transpos_IS110"/>
</dbReference>
<dbReference type="InterPro" id="IPR003346">
    <property type="entry name" value="Transposase_20"/>
</dbReference>
<evidence type="ECO:0000313" key="4">
    <source>
        <dbReference type="Proteomes" id="UP000317410"/>
    </source>
</evidence>
<organism evidence="3 4">
    <name type="scientific">Microbacterium maritypicum</name>
    <name type="common">Microbacterium liquefaciens</name>
    <dbReference type="NCBI Taxonomy" id="33918"/>
    <lineage>
        <taxon>Bacteria</taxon>
        <taxon>Bacillati</taxon>
        <taxon>Actinomycetota</taxon>
        <taxon>Actinomycetes</taxon>
        <taxon>Micrococcales</taxon>
        <taxon>Microbacteriaceae</taxon>
        <taxon>Microbacterium</taxon>
    </lineage>
</organism>
<dbReference type="AlphaFoldDB" id="A0A4Y4B9F6"/>
<evidence type="ECO:0000313" key="3">
    <source>
        <dbReference type="EMBL" id="GEC77118.1"/>
    </source>
</evidence>
<proteinExistence type="predicted"/>
<dbReference type="InterPro" id="IPR002525">
    <property type="entry name" value="Transp_IS110-like_N"/>
</dbReference>
<gene>
    <name evidence="3" type="ORF">MLI01_32630</name>
</gene>
<comment type="caution">
    <text evidence="3">The sequence shown here is derived from an EMBL/GenBank/DDBJ whole genome shotgun (WGS) entry which is preliminary data.</text>
</comment>
<dbReference type="RefSeq" id="WP_141388400.1">
    <property type="nucleotide sequence ID" value="NZ_BJNQ01000055.1"/>
</dbReference>